<dbReference type="GO" id="GO:0000981">
    <property type="term" value="F:DNA-binding transcription factor activity, RNA polymerase II-specific"/>
    <property type="evidence" value="ECO:0007669"/>
    <property type="project" value="InterPro"/>
</dbReference>
<dbReference type="PANTHER" id="PTHR40626">
    <property type="entry name" value="MIP31509P"/>
    <property type="match status" value="1"/>
</dbReference>
<dbReference type="PROSITE" id="PS50157">
    <property type="entry name" value="ZINC_FINGER_C2H2_2"/>
    <property type="match status" value="2"/>
</dbReference>
<organism evidence="9 10">
    <name type="scientific">Eeniella nana</name>
    <name type="common">Yeast</name>
    <name type="synonym">Brettanomyces nanus</name>
    <dbReference type="NCBI Taxonomy" id="13502"/>
    <lineage>
        <taxon>Eukaryota</taxon>
        <taxon>Fungi</taxon>
        <taxon>Dikarya</taxon>
        <taxon>Ascomycota</taxon>
        <taxon>Saccharomycotina</taxon>
        <taxon>Pichiomycetes</taxon>
        <taxon>Pichiales</taxon>
        <taxon>Pichiaceae</taxon>
        <taxon>Brettanomyces</taxon>
    </lineage>
</organism>
<evidence type="ECO:0000256" key="2">
    <source>
        <dbReference type="ARBA" id="ARBA00022723"/>
    </source>
</evidence>
<protein>
    <recommendedName>
        <fullName evidence="8">C2H2-type domain-containing protein</fullName>
    </recommendedName>
</protein>
<proteinExistence type="predicted"/>
<dbReference type="InterPro" id="IPR013087">
    <property type="entry name" value="Znf_C2H2_type"/>
</dbReference>
<dbReference type="Pfam" id="PF04082">
    <property type="entry name" value="Fungal_trans"/>
    <property type="match status" value="1"/>
</dbReference>
<dbReference type="InterPro" id="IPR036236">
    <property type="entry name" value="Znf_C2H2_sf"/>
</dbReference>
<dbReference type="EMBL" id="CP064814">
    <property type="protein sequence ID" value="QPG75303.1"/>
    <property type="molecule type" value="Genomic_DNA"/>
</dbReference>
<dbReference type="CDD" id="cd12148">
    <property type="entry name" value="fungal_TF_MHR"/>
    <property type="match status" value="1"/>
</dbReference>
<dbReference type="KEGG" id="bnn:FOA43_002654"/>
<evidence type="ECO:0000256" key="4">
    <source>
        <dbReference type="ARBA" id="ARBA00022771"/>
    </source>
</evidence>
<dbReference type="AlphaFoldDB" id="A0A875S321"/>
<evidence type="ECO:0000256" key="6">
    <source>
        <dbReference type="ARBA" id="ARBA00023242"/>
    </source>
</evidence>
<feature type="domain" description="C2H2-type" evidence="8">
    <location>
        <begin position="42"/>
        <end position="71"/>
    </location>
</feature>
<dbReference type="InterPro" id="IPR007219">
    <property type="entry name" value="XnlR_reg_dom"/>
</dbReference>
<dbReference type="OrthoDB" id="1405595at2759"/>
<keyword evidence="4 7" id="KW-0863">Zinc-finger</keyword>
<evidence type="ECO:0000256" key="5">
    <source>
        <dbReference type="ARBA" id="ARBA00022833"/>
    </source>
</evidence>
<reference evidence="9" key="1">
    <citation type="submission" date="2020-10" db="EMBL/GenBank/DDBJ databases">
        <authorList>
            <person name="Roach M.J.R."/>
        </authorList>
    </citation>
    <scope>NUCLEOTIDE SEQUENCE</scope>
    <source>
        <strain evidence="9">CBS 1945</strain>
    </source>
</reference>
<dbReference type="SMART" id="SM00355">
    <property type="entry name" value="ZnF_C2H2"/>
    <property type="match status" value="2"/>
</dbReference>
<evidence type="ECO:0000256" key="3">
    <source>
        <dbReference type="ARBA" id="ARBA00022737"/>
    </source>
</evidence>
<evidence type="ECO:0000256" key="7">
    <source>
        <dbReference type="PROSITE-ProRule" id="PRU00042"/>
    </source>
</evidence>
<keyword evidence="10" id="KW-1185">Reference proteome</keyword>
<dbReference type="InterPro" id="IPR051059">
    <property type="entry name" value="VerF-like"/>
</dbReference>
<dbReference type="GeneID" id="62196055"/>
<accession>A0A875S321</accession>
<dbReference type="GO" id="GO:0005634">
    <property type="term" value="C:nucleus"/>
    <property type="evidence" value="ECO:0007669"/>
    <property type="project" value="UniProtKB-SubCell"/>
</dbReference>
<evidence type="ECO:0000313" key="9">
    <source>
        <dbReference type="EMBL" id="QPG75303.1"/>
    </source>
</evidence>
<keyword evidence="3" id="KW-0677">Repeat</keyword>
<dbReference type="GO" id="GO:0000978">
    <property type="term" value="F:RNA polymerase II cis-regulatory region sequence-specific DNA binding"/>
    <property type="evidence" value="ECO:0007669"/>
    <property type="project" value="InterPro"/>
</dbReference>
<keyword evidence="5" id="KW-0862">Zinc</keyword>
<keyword evidence="2" id="KW-0479">Metal-binding</keyword>
<dbReference type="GO" id="GO:0008270">
    <property type="term" value="F:zinc ion binding"/>
    <property type="evidence" value="ECO:0007669"/>
    <property type="project" value="UniProtKB-KW"/>
</dbReference>
<dbReference type="Pfam" id="PF00096">
    <property type="entry name" value="zf-C2H2"/>
    <property type="match status" value="2"/>
</dbReference>
<evidence type="ECO:0000313" key="10">
    <source>
        <dbReference type="Proteomes" id="UP000662931"/>
    </source>
</evidence>
<dbReference type="RefSeq" id="XP_038778868.1">
    <property type="nucleotide sequence ID" value="XM_038922940.1"/>
</dbReference>
<dbReference type="GO" id="GO:0006351">
    <property type="term" value="P:DNA-templated transcription"/>
    <property type="evidence" value="ECO:0007669"/>
    <property type="project" value="InterPro"/>
</dbReference>
<feature type="domain" description="C2H2-type" evidence="8">
    <location>
        <begin position="12"/>
        <end position="41"/>
    </location>
</feature>
<gene>
    <name evidence="9" type="ORF">FOA43_002654</name>
</gene>
<dbReference type="Proteomes" id="UP000662931">
    <property type="component" value="Chromosome 3"/>
</dbReference>
<dbReference type="SUPFAM" id="SSF57667">
    <property type="entry name" value="beta-beta-alpha zinc fingers"/>
    <property type="match status" value="1"/>
</dbReference>
<dbReference type="PANTHER" id="PTHR40626:SF11">
    <property type="entry name" value="ZINC FINGER PROTEIN YPR022C"/>
    <property type="match status" value="1"/>
</dbReference>
<comment type="subcellular location">
    <subcellularLocation>
        <location evidence="1">Nucleus</location>
    </subcellularLocation>
</comment>
<dbReference type="Gene3D" id="3.30.160.60">
    <property type="entry name" value="Classic Zinc Finger"/>
    <property type="match status" value="2"/>
</dbReference>
<evidence type="ECO:0000259" key="8">
    <source>
        <dbReference type="PROSITE" id="PS50157"/>
    </source>
</evidence>
<sequence>MRDKKQAVVSRFKCPFPNCSKFFKRRDYLQRHEANHAAVRPFRCELCGISFSRKDLVRKHKTSKSHRKQVESLQNPSSPIFVNTFLDAKVFKNTRTSNKRARFKVNKDEKGRPAGVQHDSAVLGLERLNFTNLVNFEDSYGWLFDGSDSSSTIQDDEYSGGTAMVHSGQLSPENTNTLDSEAHCWDVSLPPVLQQHAVELITQILVDDSLSMTSKLRTSKINTYFAHYYKYFDTTCPIVHRQIFTSGNADDNLLALLVVAVLTIGMSFTDGGTQKYSEEYMLAIEIHRKLRTALFVEIEKYQNINDISLELLLTLELTDFFNIYMGSGSQSRSANIFHPMVMSLFQELDLYLNVEEPNIESNEEVSRDKWISWIRYESLKRVAYFAYLMDAQRTFFYSKNPCMSIFEIQLELPYTDRAWYAPDPAEFMLYYSKQPRGLFSRNRKLPDDHTPYVIGTRDLTTNGLLIPNVKSEGKWPNFLWSLRRLMQSYSKNQKEYHTDCFSQFSRYILLHGVLSLIRELRNLSILDLGNQKSRLSTMAAKIEQSLFNWKGYLNKHIADMNASSLDGKLPLGQMNDYGTSPSFWSNVIMFKTGLLGLYCDFDLLFKYRSSIRKLEGQGGGCNGTFAEIFSPERTKFYELGMAKSEMMVRSWACSKSGLHSNIEACNILRMIFYNEELLSSLPHAPFSMYISVLTCWFYQHNGSLSPSGSDMPVNSPELDIVTQGDEIRKKALEYISYTLDEVSVEMAYQEGPAQVSISTPAAQTGNEKLLLVKALVLHSIVVLERSSRWANSNSTIDDLCSLLNVKP</sequence>
<name>A0A875S321_EENNA</name>
<dbReference type="GO" id="GO:0000785">
    <property type="term" value="C:chromatin"/>
    <property type="evidence" value="ECO:0007669"/>
    <property type="project" value="TreeGrafter"/>
</dbReference>
<dbReference type="PROSITE" id="PS00028">
    <property type="entry name" value="ZINC_FINGER_C2H2_1"/>
    <property type="match status" value="2"/>
</dbReference>
<keyword evidence="6" id="KW-0539">Nucleus</keyword>
<evidence type="ECO:0000256" key="1">
    <source>
        <dbReference type="ARBA" id="ARBA00004123"/>
    </source>
</evidence>